<keyword evidence="2" id="KW-0032">Aminotransferase</keyword>
<keyword evidence="3" id="KW-1185">Reference proteome</keyword>
<reference evidence="2 3" key="1">
    <citation type="submission" date="2020-08" db="EMBL/GenBank/DDBJ databases">
        <title>Genome public.</title>
        <authorList>
            <person name="Liu C."/>
            <person name="Sun Q."/>
        </authorList>
    </citation>
    <scope>NUCLEOTIDE SEQUENCE [LARGE SCALE GENOMIC DNA]</scope>
    <source>
        <strain evidence="2 3">NSJ-7</strain>
    </source>
</reference>
<proteinExistence type="inferred from homology"/>
<dbReference type="InterPro" id="IPR000653">
    <property type="entry name" value="DegT/StrS_aminotransferase"/>
</dbReference>
<accession>A0ABR7FMV4</accession>
<dbReference type="CDD" id="cd00616">
    <property type="entry name" value="AHBA_syn"/>
    <property type="match status" value="1"/>
</dbReference>
<dbReference type="InterPro" id="IPR015422">
    <property type="entry name" value="PyrdxlP-dep_Trfase_small"/>
</dbReference>
<evidence type="ECO:0000256" key="1">
    <source>
        <dbReference type="RuleBase" id="RU004508"/>
    </source>
</evidence>
<dbReference type="Pfam" id="PF01041">
    <property type="entry name" value="DegT_DnrJ_EryC1"/>
    <property type="match status" value="1"/>
</dbReference>
<dbReference type="PANTHER" id="PTHR30244:SF42">
    <property type="entry name" value="UDP-2-ACETAMIDO-2-DEOXY-3-OXO-D-GLUCURONATE AMINOTRANSFERASE"/>
    <property type="match status" value="1"/>
</dbReference>
<gene>
    <name evidence="2" type="ORF">H8S22_02270</name>
</gene>
<evidence type="ECO:0000313" key="2">
    <source>
        <dbReference type="EMBL" id="MBC5676479.1"/>
    </source>
</evidence>
<keyword evidence="2" id="KW-0808">Transferase</keyword>
<dbReference type="PANTHER" id="PTHR30244">
    <property type="entry name" value="TRANSAMINASE"/>
    <property type="match status" value="1"/>
</dbReference>
<dbReference type="Gene3D" id="3.90.1150.10">
    <property type="entry name" value="Aspartate Aminotransferase, domain 1"/>
    <property type="match status" value="1"/>
</dbReference>
<name>A0ABR7FMV4_9FIRM</name>
<organism evidence="2 3">
    <name type="scientific">Anaerostipes hominis</name>
    <name type="common">ex Liu et al. 2021</name>
    <dbReference type="NCBI Taxonomy" id="2763018"/>
    <lineage>
        <taxon>Bacteria</taxon>
        <taxon>Bacillati</taxon>
        <taxon>Bacillota</taxon>
        <taxon>Clostridia</taxon>
        <taxon>Lachnospirales</taxon>
        <taxon>Lachnospiraceae</taxon>
        <taxon>Anaerostipes</taxon>
    </lineage>
</organism>
<keyword evidence="1" id="KW-0663">Pyridoxal phosphate</keyword>
<protein>
    <submittedName>
        <fullName evidence="2">DegT/DnrJ/EryC1/StrS family aminotransferase</fullName>
    </submittedName>
</protein>
<dbReference type="EMBL" id="JACOOS010000002">
    <property type="protein sequence ID" value="MBC5676479.1"/>
    <property type="molecule type" value="Genomic_DNA"/>
</dbReference>
<dbReference type="GO" id="GO:0008483">
    <property type="term" value="F:transaminase activity"/>
    <property type="evidence" value="ECO:0007669"/>
    <property type="project" value="UniProtKB-KW"/>
</dbReference>
<dbReference type="Gene3D" id="3.40.640.10">
    <property type="entry name" value="Type I PLP-dependent aspartate aminotransferase-like (Major domain)"/>
    <property type="match status" value="1"/>
</dbReference>
<dbReference type="Proteomes" id="UP000635828">
    <property type="component" value="Unassembled WGS sequence"/>
</dbReference>
<comment type="similarity">
    <text evidence="1">Belongs to the DegT/DnrJ/EryC1 family.</text>
</comment>
<evidence type="ECO:0000313" key="3">
    <source>
        <dbReference type="Proteomes" id="UP000635828"/>
    </source>
</evidence>
<comment type="caution">
    <text evidence="2">The sequence shown here is derived from an EMBL/GenBank/DDBJ whole genome shotgun (WGS) entry which is preliminary data.</text>
</comment>
<sequence length="372" mass="42094">MQFIDLHRQYEKIERQVNSRIASVLDHKGFIEGPEVTEFEEKLKEYTGVQYVLTCASGTDALTIPLMAYNVKKEDAIFVPSFSFFASAESISLAGATPVFVDSDEKTFNIDSVDLEEKIKVVLEEGKLNPKGIVAVDLFGLSANYYKIKAIAEKYNLFLLEDAAQGFGGRIGEKKACSFGDVSGTSFFPAKPLGCYGDGGAIFTNSKSMYEKMKSIHVHGQGKDKYENNTIGLNSRLDTIQAAILIEKLNIFDEELKKRNIVAQKYTDMLNSILEIPQIPQNYFSSWAQYTVKAKSKEERNRIVLKMKEHGIPVMIYYPVPIHKSKAFRMIQSWNMDKTEHLSEVVFSLPMHPYLEDEEIEKICLALKDSIR</sequence>
<dbReference type="InterPro" id="IPR015421">
    <property type="entry name" value="PyrdxlP-dep_Trfase_major"/>
</dbReference>
<dbReference type="InterPro" id="IPR015424">
    <property type="entry name" value="PyrdxlP-dep_Trfase"/>
</dbReference>
<dbReference type="RefSeq" id="WP_024726586.1">
    <property type="nucleotide sequence ID" value="NZ_JACOOS010000002.1"/>
</dbReference>
<dbReference type="PIRSF" id="PIRSF000390">
    <property type="entry name" value="PLP_StrS"/>
    <property type="match status" value="1"/>
</dbReference>
<dbReference type="SUPFAM" id="SSF53383">
    <property type="entry name" value="PLP-dependent transferases"/>
    <property type="match status" value="1"/>
</dbReference>